<comment type="caution">
    <text evidence="9">The sequence shown here is derived from an EMBL/GenBank/DDBJ whole genome shotgun (WGS) entry which is preliminary data.</text>
</comment>
<evidence type="ECO:0000259" key="7">
    <source>
        <dbReference type="PROSITE" id="PS50111"/>
    </source>
</evidence>
<dbReference type="PROSITE" id="PS50111">
    <property type="entry name" value="CHEMOTAXIS_TRANSDUC_2"/>
    <property type="match status" value="1"/>
</dbReference>
<evidence type="ECO:0000256" key="1">
    <source>
        <dbReference type="ARBA" id="ARBA00004370"/>
    </source>
</evidence>
<dbReference type="InterPro" id="IPR003660">
    <property type="entry name" value="HAMP_dom"/>
</dbReference>
<dbReference type="InterPro" id="IPR004089">
    <property type="entry name" value="MCPsignal_dom"/>
</dbReference>
<dbReference type="PROSITE" id="PS50885">
    <property type="entry name" value="HAMP"/>
    <property type="match status" value="1"/>
</dbReference>
<comment type="subcellular location">
    <subcellularLocation>
        <location evidence="1">Membrane</location>
    </subcellularLocation>
</comment>
<accession>A0A1W0D3S1</accession>
<evidence type="ECO:0000313" key="10">
    <source>
        <dbReference type="Proteomes" id="UP000192721"/>
    </source>
</evidence>
<name>A0A1W0D3S1_9NEIS</name>
<evidence type="ECO:0000259" key="8">
    <source>
        <dbReference type="PROSITE" id="PS50885"/>
    </source>
</evidence>
<dbReference type="GO" id="GO:0007165">
    <property type="term" value="P:signal transduction"/>
    <property type="evidence" value="ECO:0007669"/>
    <property type="project" value="UniProtKB-KW"/>
</dbReference>
<dbReference type="EMBL" id="MUKV01000007">
    <property type="protein sequence ID" value="OQS41644.1"/>
    <property type="molecule type" value="Genomic_DNA"/>
</dbReference>
<feature type="domain" description="Methyl-accepting transducer" evidence="7">
    <location>
        <begin position="270"/>
        <end position="506"/>
    </location>
</feature>
<feature type="domain" description="HAMP" evidence="8">
    <location>
        <begin position="211"/>
        <end position="265"/>
    </location>
</feature>
<dbReference type="InterPro" id="IPR004090">
    <property type="entry name" value="Chemotax_Me-accpt_rcpt"/>
</dbReference>
<keyword evidence="6" id="KW-1133">Transmembrane helix</keyword>
<gene>
    <name evidence="9" type="ORF">B0T45_07875</name>
</gene>
<keyword evidence="6" id="KW-0472">Membrane</keyword>
<dbReference type="PANTHER" id="PTHR32089:SF112">
    <property type="entry name" value="LYSOZYME-LIKE PROTEIN-RELATED"/>
    <property type="match status" value="1"/>
</dbReference>
<feature type="transmembrane region" description="Helical" evidence="6">
    <location>
        <begin position="191"/>
        <end position="209"/>
    </location>
</feature>
<keyword evidence="6" id="KW-0812">Transmembrane</keyword>
<dbReference type="GO" id="GO:0006935">
    <property type="term" value="P:chemotaxis"/>
    <property type="evidence" value="ECO:0007669"/>
    <property type="project" value="InterPro"/>
</dbReference>
<evidence type="ECO:0000256" key="2">
    <source>
        <dbReference type="ARBA" id="ARBA00023224"/>
    </source>
</evidence>
<dbReference type="Gene3D" id="1.10.287.950">
    <property type="entry name" value="Methyl-accepting chemotaxis protein"/>
    <property type="match status" value="1"/>
</dbReference>
<keyword evidence="2 4" id="KW-0807">Transducer</keyword>
<dbReference type="SUPFAM" id="SSF58104">
    <property type="entry name" value="Methyl-accepting chemotaxis protein (MCP) signaling domain"/>
    <property type="match status" value="1"/>
</dbReference>
<evidence type="ECO:0000256" key="6">
    <source>
        <dbReference type="SAM" id="Phobius"/>
    </source>
</evidence>
<comment type="similarity">
    <text evidence="3">Belongs to the methyl-accepting chemotaxis (MCP) protein family.</text>
</comment>
<dbReference type="GO" id="GO:0016020">
    <property type="term" value="C:membrane"/>
    <property type="evidence" value="ECO:0007669"/>
    <property type="project" value="UniProtKB-SubCell"/>
</dbReference>
<evidence type="ECO:0000256" key="4">
    <source>
        <dbReference type="PROSITE-ProRule" id="PRU00284"/>
    </source>
</evidence>
<organism evidence="9 10">
    <name type="scientific">Chromobacterium haemolyticum</name>
    <dbReference type="NCBI Taxonomy" id="394935"/>
    <lineage>
        <taxon>Bacteria</taxon>
        <taxon>Pseudomonadati</taxon>
        <taxon>Pseudomonadota</taxon>
        <taxon>Betaproteobacteria</taxon>
        <taxon>Neisseriales</taxon>
        <taxon>Chromobacteriaceae</taxon>
        <taxon>Chromobacterium</taxon>
    </lineage>
</organism>
<dbReference type="AlphaFoldDB" id="A0A1W0D3S1"/>
<reference evidence="9 10" key="1">
    <citation type="submission" date="2017-02" db="EMBL/GenBank/DDBJ databases">
        <title>Chromobacterium haemolyticum H5244.</title>
        <authorList>
            <person name="Gulvik C.A."/>
        </authorList>
    </citation>
    <scope>NUCLEOTIDE SEQUENCE [LARGE SCALE GENOMIC DNA]</scope>
    <source>
        <strain evidence="9 10">H5244</strain>
    </source>
</reference>
<dbReference type="GO" id="GO:0004888">
    <property type="term" value="F:transmembrane signaling receptor activity"/>
    <property type="evidence" value="ECO:0007669"/>
    <property type="project" value="InterPro"/>
</dbReference>
<sequence>MRKFSDWPIWLKLTMAVWCCLVLAWSGLIAWETSVSRDIAVEQAQDLAHSMNEMTMAGLTGMMITGTVGQRDVFLDQIKELSAVRDLRVIRGPAVSKQFGPGNAGDKSLSGDTVEQQALRDGKPHIQIESTPALGEHLRVVYPALASRNYLGKNCMMCHQVADKTPLGVVSMRISLEKPYASVSRFRDQSILFAILASLPLMAVVFLLARRLVTRPLQAMSTGLAELAQGEGDLTRRLPVRSRDEIGDTAQRFNQMLAAIAELVRHVGASAGAVSQSSRQLADGAAHLAESSHRQNRQSQSAADAVEQLASHIGEIAGKAEDVSAEADQSLQRSEDGRSSLSQLQREISQVEQAVRLMAQAETELASSTSSITNMTKEVREIAEQTNLLALNAAIEAARAGEQGRGFAVVADEVRKLAEKSARSASEIDAVTGALNQKTDAVRAAVNAGLSSLTASRQSADSVSSVLDAANQSVAEVRQGLRQIVAVTEQQRAASQSVTGSIDAIAEMAQTNDQEIGQTVNAAEQLEQLAQRLTESVSRFTV</sequence>
<dbReference type="CDD" id="cd06225">
    <property type="entry name" value="HAMP"/>
    <property type="match status" value="1"/>
</dbReference>
<dbReference type="SMART" id="SM00283">
    <property type="entry name" value="MA"/>
    <property type="match status" value="1"/>
</dbReference>
<dbReference type="SMART" id="SM00304">
    <property type="entry name" value="HAMP"/>
    <property type="match status" value="2"/>
</dbReference>
<feature type="region of interest" description="Disordered" evidence="5">
    <location>
        <begin position="282"/>
        <end position="345"/>
    </location>
</feature>
<evidence type="ECO:0000313" key="9">
    <source>
        <dbReference type="EMBL" id="OQS41644.1"/>
    </source>
</evidence>
<dbReference type="Gene3D" id="3.30.450.290">
    <property type="match status" value="1"/>
</dbReference>
<proteinExistence type="inferred from homology"/>
<dbReference type="PRINTS" id="PR00260">
    <property type="entry name" value="CHEMTRNSDUCR"/>
</dbReference>
<evidence type="ECO:0000256" key="3">
    <source>
        <dbReference type="ARBA" id="ARBA00029447"/>
    </source>
</evidence>
<dbReference type="Pfam" id="PF00672">
    <property type="entry name" value="HAMP"/>
    <property type="match status" value="1"/>
</dbReference>
<dbReference type="PANTHER" id="PTHR32089">
    <property type="entry name" value="METHYL-ACCEPTING CHEMOTAXIS PROTEIN MCPB"/>
    <property type="match status" value="1"/>
</dbReference>
<dbReference type="FunFam" id="1.10.287.950:FF:000001">
    <property type="entry name" value="Methyl-accepting chemotaxis sensory transducer"/>
    <property type="match status" value="1"/>
</dbReference>
<dbReference type="Pfam" id="PF00015">
    <property type="entry name" value="MCPsignal"/>
    <property type="match status" value="1"/>
</dbReference>
<dbReference type="RefSeq" id="WP_043631486.1">
    <property type="nucleotide sequence ID" value="NZ_MUKV01000007.1"/>
</dbReference>
<protein>
    <submittedName>
        <fullName evidence="9">Methyl-accepting chemotaxis protein</fullName>
    </submittedName>
</protein>
<dbReference type="Proteomes" id="UP000192721">
    <property type="component" value="Unassembled WGS sequence"/>
</dbReference>
<evidence type="ECO:0000256" key="5">
    <source>
        <dbReference type="SAM" id="MobiDB-lite"/>
    </source>
</evidence>